<dbReference type="GO" id="GO:0005737">
    <property type="term" value="C:cytoplasm"/>
    <property type="evidence" value="ECO:0007669"/>
    <property type="project" value="UniProtKB-SubCell"/>
</dbReference>
<feature type="binding site" evidence="5">
    <location>
        <begin position="85"/>
        <end position="88"/>
    </location>
    <ligand>
        <name>AMP</name>
        <dbReference type="ChEBI" id="CHEBI:456215"/>
    </ligand>
</feature>
<feature type="binding site" evidence="5">
    <location>
        <position position="120"/>
    </location>
    <ligand>
        <name>ATP</name>
        <dbReference type="ChEBI" id="CHEBI:30616"/>
    </ligand>
</feature>
<feature type="binding site" evidence="5">
    <location>
        <position position="125"/>
    </location>
    <ligand>
        <name>AMP</name>
        <dbReference type="ChEBI" id="CHEBI:456215"/>
    </ligand>
</feature>
<comment type="domain">
    <text evidence="5">Consists of three domains, a large central CORE domain and two small peripheral domains, NMPbind and LID, which undergo movements during catalysis. The LID domain closes over the site of phosphoryl transfer upon ATP binding. Assembling and dissambling the active center during each catalytic cycle provides an effective means to prevent ATP hydrolysis.</text>
</comment>
<dbReference type="EC" id="2.7.4.3" evidence="5 7"/>
<keyword evidence="2 5" id="KW-0545">Nucleotide biosynthesis</keyword>
<feature type="binding site" evidence="5">
    <location>
        <position position="36"/>
    </location>
    <ligand>
        <name>AMP</name>
        <dbReference type="ChEBI" id="CHEBI:456215"/>
    </ligand>
</feature>
<evidence type="ECO:0000256" key="6">
    <source>
        <dbReference type="RuleBase" id="RU003330"/>
    </source>
</evidence>
<evidence type="ECO:0000256" key="7">
    <source>
        <dbReference type="RuleBase" id="RU003331"/>
    </source>
</evidence>
<comment type="similarity">
    <text evidence="5 6">Belongs to the adenylate kinase family.</text>
</comment>
<comment type="catalytic activity">
    <reaction evidence="5 7">
        <text>AMP + ATP = 2 ADP</text>
        <dbReference type="Rhea" id="RHEA:12973"/>
        <dbReference type="ChEBI" id="CHEBI:30616"/>
        <dbReference type="ChEBI" id="CHEBI:456215"/>
        <dbReference type="ChEBI" id="CHEBI:456216"/>
        <dbReference type="EC" id="2.7.4.3"/>
    </reaction>
</comment>
<dbReference type="Pfam" id="PF00406">
    <property type="entry name" value="ADK"/>
    <property type="match status" value="1"/>
</dbReference>
<feature type="binding site" evidence="5">
    <location>
        <begin position="10"/>
        <end position="15"/>
    </location>
    <ligand>
        <name>ATP</name>
        <dbReference type="ChEBI" id="CHEBI:30616"/>
    </ligand>
</feature>
<dbReference type="InterPro" id="IPR000850">
    <property type="entry name" value="Adenylat/UMP-CMP_kin"/>
</dbReference>
<dbReference type="InterPro" id="IPR027417">
    <property type="entry name" value="P-loop_NTPase"/>
</dbReference>
<dbReference type="EMBL" id="MFZG01000010">
    <property type="protein sequence ID" value="OGK17182.1"/>
    <property type="molecule type" value="Genomic_DNA"/>
</dbReference>
<comment type="pathway">
    <text evidence="5">Purine metabolism; AMP biosynthesis via salvage pathway; AMP from ADP: step 1/1.</text>
</comment>
<comment type="subcellular location">
    <subcellularLocation>
        <location evidence="5 7">Cytoplasm</location>
    </subcellularLocation>
</comment>
<evidence type="ECO:0000313" key="9">
    <source>
        <dbReference type="Proteomes" id="UP000177208"/>
    </source>
</evidence>
<comment type="caution">
    <text evidence="8">The sequence shown here is derived from an EMBL/GenBank/DDBJ whole genome shotgun (WGS) entry which is preliminary data.</text>
</comment>
<feature type="binding site" evidence="5">
    <location>
        <position position="136"/>
    </location>
    <ligand>
        <name>AMP</name>
        <dbReference type="ChEBI" id="CHEBI:456215"/>
    </ligand>
</feature>
<dbReference type="Proteomes" id="UP000177208">
    <property type="component" value="Unassembled WGS sequence"/>
</dbReference>
<dbReference type="GO" id="GO:0044209">
    <property type="term" value="P:AMP salvage"/>
    <property type="evidence" value="ECO:0007669"/>
    <property type="project" value="UniProtKB-UniRule"/>
</dbReference>
<comment type="subunit">
    <text evidence="5 7">Monomer.</text>
</comment>
<dbReference type="InterPro" id="IPR033690">
    <property type="entry name" value="Adenylat_kinase_CS"/>
</dbReference>
<keyword evidence="5 7" id="KW-0067">ATP-binding</keyword>
<gene>
    <name evidence="5" type="primary">adk</name>
    <name evidence="8" type="ORF">A2774_02160</name>
</gene>
<dbReference type="Pfam" id="PF13238">
    <property type="entry name" value="AAA_18"/>
    <property type="match status" value="1"/>
</dbReference>
<evidence type="ECO:0000256" key="3">
    <source>
        <dbReference type="ARBA" id="ARBA00022741"/>
    </source>
</evidence>
<evidence type="ECO:0000256" key="2">
    <source>
        <dbReference type="ARBA" id="ARBA00022727"/>
    </source>
</evidence>
<accession>A0A1F7GFC1</accession>
<proteinExistence type="inferred from homology"/>
<evidence type="ECO:0000256" key="4">
    <source>
        <dbReference type="ARBA" id="ARBA00022777"/>
    </source>
</evidence>
<comment type="caution">
    <text evidence="5">Lacks conserved residue(s) required for the propagation of feature annotation.</text>
</comment>
<dbReference type="UniPathway" id="UPA00588">
    <property type="reaction ID" value="UER00649"/>
</dbReference>
<dbReference type="CDD" id="cd01428">
    <property type="entry name" value="ADK"/>
    <property type="match status" value="1"/>
</dbReference>
<evidence type="ECO:0000256" key="1">
    <source>
        <dbReference type="ARBA" id="ARBA00022679"/>
    </source>
</evidence>
<evidence type="ECO:0000256" key="5">
    <source>
        <dbReference type="HAMAP-Rule" id="MF_00235"/>
    </source>
</evidence>
<dbReference type="HAMAP" id="MF_00235">
    <property type="entry name" value="Adenylate_kinase_Adk"/>
    <property type="match status" value="1"/>
</dbReference>
<organism evidence="8 9">
    <name type="scientific">Candidatus Roizmanbacteria bacterium RIFCSPHIGHO2_01_FULL_39_12c</name>
    <dbReference type="NCBI Taxonomy" id="1802031"/>
    <lineage>
        <taxon>Bacteria</taxon>
        <taxon>Candidatus Roizmaniibacteriota</taxon>
    </lineage>
</organism>
<dbReference type="PRINTS" id="PR00094">
    <property type="entry name" value="ADENYLTKNASE"/>
</dbReference>
<dbReference type="GO" id="GO:0005524">
    <property type="term" value="F:ATP binding"/>
    <property type="evidence" value="ECO:0007669"/>
    <property type="project" value="UniProtKB-UniRule"/>
</dbReference>
<dbReference type="Gene3D" id="3.40.50.300">
    <property type="entry name" value="P-loop containing nucleotide triphosphate hydrolases"/>
    <property type="match status" value="2"/>
</dbReference>
<comment type="function">
    <text evidence="5">Catalyzes the reversible transfer of the terminal phosphate group between ATP and AMP. Plays an important role in cellular energy homeostasis and in adenine nucleotide metabolism.</text>
</comment>
<feature type="binding site" evidence="5">
    <location>
        <begin position="57"/>
        <end position="59"/>
    </location>
    <ligand>
        <name>AMP</name>
        <dbReference type="ChEBI" id="CHEBI:456215"/>
    </ligand>
</feature>
<reference evidence="8 9" key="1">
    <citation type="journal article" date="2016" name="Nat. Commun.">
        <title>Thousands of microbial genomes shed light on interconnected biogeochemical processes in an aquifer system.</title>
        <authorList>
            <person name="Anantharaman K."/>
            <person name="Brown C.T."/>
            <person name="Hug L.A."/>
            <person name="Sharon I."/>
            <person name="Castelle C.J."/>
            <person name="Probst A.J."/>
            <person name="Thomas B.C."/>
            <person name="Singh A."/>
            <person name="Wilkins M.J."/>
            <person name="Karaoz U."/>
            <person name="Brodie E.L."/>
            <person name="Williams K.H."/>
            <person name="Hubbard S.S."/>
            <person name="Banfield J.F."/>
        </authorList>
    </citation>
    <scope>NUCLEOTIDE SEQUENCE [LARGE SCALE GENOMIC DNA]</scope>
</reference>
<feature type="binding site" evidence="5">
    <location>
        <position position="92"/>
    </location>
    <ligand>
        <name>AMP</name>
        <dbReference type="ChEBI" id="CHEBI:456215"/>
    </ligand>
</feature>
<keyword evidence="4 5" id="KW-0418">Kinase</keyword>
<feature type="binding site" evidence="5">
    <location>
        <position position="164"/>
    </location>
    <ligand>
        <name>ATP</name>
        <dbReference type="ChEBI" id="CHEBI:30616"/>
    </ligand>
</feature>
<keyword evidence="1 5" id="KW-0808">Transferase</keyword>
<evidence type="ECO:0000313" key="8">
    <source>
        <dbReference type="EMBL" id="OGK17182.1"/>
    </source>
</evidence>
<dbReference type="PANTHER" id="PTHR23359">
    <property type="entry name" value="NUCLEOTIDE KINASE"/>
    <property type="match status" value="1"/>
</dbReference>
<dbReference type="PROSITE" id="PS00113">
    <property type="entry name" value="ADENYLATE_KINASE"/>
    <property type="match status" value="1"/>
</dbReference>
<name>A0A1F7GFC1_9BACT</name>
<feature type="region of interest" description="NMP" evidence="5">
    <location>
        <begin position="30"/>
        <end position="59"/>
    </location>
</feature>
<keyword evidence="3 5" id="KW-0547">Nucleotide-binding</keyword>
<sequence length="376" mass="43613">MKLVLLGIQGSGKSTQGNLLSKQLKIPYLSTGHIFREIAKEKTSLGRYVKETMNAGLLIPDDKTIEIVHKYLSRQVYKKGYIIDGFPRTTKQAQAFINNIEKVIYLEVPDKEAIYRLVYRNDDSRGDETLPALKKRIELFHKHTRPVLDYYENQGKLLAVDGTASIGEVNKEILNSLGKQLIRNQVKTWELKQKAVIAVVGMPGAGKTEAALFFRKKKLPVVSFSNILNDYIDKHNFKHSEEIHRKLREGWRKKYGMAAFAILGEKELNEKLSKNMIVVIEGMRSWEEYLYLKKKFPKVKIYILTIYTDKDIRHKRIAKRSYRGKGMYGETRDINELIGTNMGSTIAYADYVIKNNFSKNEFYDKLEDVYREIYFT</sequence>
<protein>
    <recommendedName>
        <fullName evidence="5 7">Adenylate kinase</fullName>
        <shortName evidence="5">AK</shortName>
        <ecNumber evidence="5 7">2.7.4.3</ecNumber>
    </recommendedName>
    <alternativeName>
        <fullName evidence="5">ATP-AMP transphosphorylase</fullName>
    </alternativeName>
    <alternativeName>
        <fullName evidence="5">ATP:AMP phosphotransferase</fullName>
    </alternativeName>
    <alternativeName>
        <fullName evidence="5">Adenylate monophosphate kinase</fullName>
    </alternativeName>
</protein>
<dbReference type="AlphaFoldDB" id="A0A1F7GFC1"/>
<keyword evidence="5" id="KW-0963">Cytoplasm</keyword>
<dbReference type="SUPFAM" id="SSF52540">
    <property type="entry name" value="P-loop containing nucleoside triphosphate hydrolases"/>
    <property type="match status" value="2"/>
</dbReference>
<feature type="binding site" evidence="5">
    <location>
        <position position="31"/>
    </location>
    <ligand>
        <name>AMP</name>
        <dbReference type="ChEBI" id="CHEBI:456215"/>
    </ligand>
</feature>
<dbReference type="GO" id="GO:0004017">
    <property type="term" value="F:AMP kinase activity"/>
    <property type="evidence" value="ECO:0007669"/>
    <property type="project" value="UniProtKB-UniRule"/>
</dbReference>